<evidence type="ECO:0000256" key="2">
    <source>
        <dbReference type="ARBA" id="ARBA00022692"/>
    </source>
</evidence>
<comment type="caution">
    <text evidence="10">The sequence shown here is derived from an EMBL/GenBank/DDBJ whole genome shotgun (WGS) entry which is preliminary data.</text>
</comment>
<proteinExistence type="predicted"/>
<evidence type="ECO:0000313" key="10">
    <source>
        <dbReference type="EMBL" id="KZL21046.1"/>
    </source>
</evidence>
<keyword evidence="2 7" id="KW-0812">Transmembrane</keyword>
<feature type="domain" description="ABC transmembrane type-1" evidence="9">
    <location>
        <begin position="30"/>
        <end position="308"/>
    </location>
</feature>
<dbReference type="InterPro" id="IPR003593">
    <property type="entry name" value="AAA+_ATPase"/>
</dbReference>
<evidence type="ECO:0000256" key="7">
    <source>
        <dbReference type="SAM" id="Phobius"/>
    </source>
</evidence>
<protein>
    <submittedName>
        <fullName evidence="10">Putative ABC transporter ATP-binding protein</fullName>
    </submittedName>
</protein>
<comment type="subcellular location">
    <subcellularLocation>
        <location evidence="1">Cell membrane</location>
        <topology evidence="1">Multi-pass membrane protein</topology>
    </subcellularLocation>
</comment>
<evidence type="ECO:0000259" key="9">
    <source>
        <dbReference type="PROSITE" id="PS50929"/>
    </source>
</evidence>
<dbReference type="PROSITE" id="PS50929">
    <property type="entry name" value="ABC_TM1F"/>
    <property type="match status" value="1"/>
</dbReference>
<feature type="transmembrane region" description="Helical" evidence="7">
    <location>
        <begin position="282"/>
        <end position="300"/>
    </location>
</feature>
<dbReference type="GO" id="GO:0005524">
    <property type="term" value="F:ATP binding"/>
    <property type="evidence" value="ECO:0007669"/>
    <property type="project" value="UniProtKB-KW"/>
</dbReference>
<feature type="transmembrane region" description="Helical" evidence="7">
    <location>
        <begin position="135"/>
        <end position="158"/>
    </location>
</feature>
<keyword evidence="5 7" id="KW-1133">Transmembrane helix</keyword>
<dbReference type="InterPro" id="IPR011527">
    <property type="entry name" value="ABC1_TM_dom"/>
</dbReference>
<dbReference type="EMBL" id="LMCB01000005">
    <property type="protein sequence ID" value="KZL21046.1"/>
    <property type="molecule type" value="Genomic_DNA"/>
</dbReference>
<dbReference type="RefSeq" id="WP_068003280.1">
    <property type="nucleotide sequence ID" value="NZ_FOFM01000001.1"/>
</dbReference>
<dbReference type="InterPro" id="IPR039421">
    <property type="entry name" value="Type_1_exporter"/>
</dbReference>
<evidence type="ECO:0000256" key="3">
    <source>
        <dbReference type="ARBA" id="ARBA00022741"/>
    </source>
</evidence>
<dbReference type="SUPFAM" id="SSF90123">
    <property type="entry name" value="ABC transporter transmembrane region"/>
    <property type="match status" value="1"/>
</dbReference>
<dbReference type="CDD" id="cd03228">
    <property type="entry name" value="ABCC_MRP_Like"/>
    <property type="match status" value="1"/>
</dbReference>
<dbReference type="GO" id="GO:0015421">
    <property type="term" value="F:ABC-type oligopeptide transporter activity"/>
    <property type="evidence" value="ECO:0007669"/>
    <property type="project" value="TreeGrafter"/>
</dbReference>
<dbReference type="Gene3D" id="3.40.50.300">
    <property type="entry name" value="P-loop containing nucleotide triphosphate hydrolases"/>
    <property type="match status" value="1"/>
</dbReference>
<dbReference type="GO" id="GO:0016887">
    <property type="term" value="F:ATP hydrolysis activity"/>
    <property type="evidence" value="ECO:0007669"/>
    <property type="project" value="InterPro"/>
</dbReference>
<reference evidence="10 11" key="1">
    <citation type="journal article" date="2016" name="Front. Microbiol.">
        <title>Comparative Genomic Analysis Reveals a Diverse Repertoire of Genes Involved in Prokaryote-Eukaryote Interactions within the Pseudovibrio Genus.</title>
        <authorList>
            <person name="Romano S."/>
            <person name="Fernandez-Guerra A."/>
            <person name="Reen F.J."/>
            <person name="Glockner F.O."/>
            <person name="Crowley S.P."/>
            <person name="O'Sullivan O."/>
            <person name="Cotter P.D."/>
            <person name="Adams C."/>
            <person name="Dobson A.D."/>
            <person name="O'Gara F."/>
        </authorList>
    </citation>
    <scope>NUCLEOTIDE SEQUENCE [LARGE SCALE GENOMIC DNA]</scope>
    <source>
        <strain evidence="10 11">Ad2</strain>
    </source>
</reference>
<dbReference type="InterPro" id="IPR027417">
    <property type="entry name" value="P-loop_NTPase"/>
</dbReference>
<gene>
    <name evidence="10" type="ORF">PsAD2_01038</name>
</gene>
<keyword evidence="3" id="KW-0547">Nucleotide-binding</keyword>
<dbReference type="OrthoDB" id="5288404at2"/>
<dbReference type="GO" id="GO:0005886">
    <property type="term" value="C:plasma membrane"/>
    <property type="evidence" value="ECO:0007669"/>
    <property type="project" value="UniProtKB-SubCell"/>
</dbReference>
<evidence type="ECO:0000313" key="11">
    <source>
        <dbReference type="Proteomes" id="UP000076577"/>
    </source>
</evidence>
<dbReference type="InterPro" id="IPR014223">
    <property type="entry name" value="ABC_CydC/D"/>
</dbReference>
<dbReference type="InterPro" id="IPR036640">
    <property type="entry name" value="ABC1_TM_sf"/>
</dbReference>
<evidence type="ECO:0000256" key="1">
    <source>
        <dbReference type="ARBA" id="ARBA00004651"/>
    </source>
</evidence>
<dbReference type="PANTHER" id="PTHR43394">
    <property type="entry name" value="ATP-DEPENDENT PERMEASE MDL1, MITOCHONDRIAL"/>
    <property type="match status" value="1"/>
</dbReference>
<feature type="transmembrane region" description="Helical" evidence="7">
    <location>
        <begin position="251"/>
        <end position="270"/>
    </location>
</feature>
<sequence>MRSSLRIIWLLQKEEPLAFWGGLVLAFLPAAAGIALLAVSGYFITATALAGLSAGAVAFNTSSAAGSIRLYACMRIFGRYAERVITHDATFRFLANLRSGVFRGLVARADNGTLSQRSATALSRVVSDVDQLDGLFLRLVVPLASAAIITGLTLVILWQYSPMASIALGAVQAAGLTILAKSGGHRKKAQARKLNAARDALRVRVSDLVRGRRDLSVFGGLEQQRAAALKAVDQLDEMQEQSELTDMRNQAVISTMSQVMIAVTFLFAAYAYQQGQMELKHIALFAFVAMALPELLISVANSAGSWSKMSGAADRVRSLLSVGQDNEALHNARRNSETPAFENGSNALLLKDIGFAYTPKAAPILNGMDLRLPTGSRTVVIGPSGSGKSTLAAIVARLQTPQNGTIQIGGVDLAELAEDKLRATLTVVGQRTQIFHSTIAENLRVAREEATDSELWEALAHAGLKELVESRNEKLETRLGEGGLGLSGGEGRRLALARAYLRDPEIWIADELTEGLDHATADTVLVSFRAMTRGKTVLMVSHRASELEGADRVLVLEQGKLSEVEMPLSQEIKDRLRDD</sequence>
<accession>A0A166AGQ7</accession>
<dbReference type="GO" id="GO:0045454">
    <property type="term" value="P:cell redox homeostasis"/>
    <property type="evidence" value="ECO:0007669"/>
    <property type="project" value="InterPro"/>
</dbReference>
<keyword evidence="6 7" id="KW-0472">Membrane</keyword>
<dbReference type="Proteomes" id="UP000076577">
    <property type="component" value="Unassembled WGS sequence"/>
</dbReference>
<evidence type="ECO:0000256" key="6">
    <source>
        <dbReference type="ARBA" id="ARBA00023136"/>
    </source>
</evidence>
<dbReference type="NCBIfam" id="TIGR02868">
    <property type="entry name" value="CydC"/>
    <property type="match status" value="1"/>
</dbReference>
<dbReference type="InterPro" id="IPR003439">
    <property type="entry name" value="ABC_transporter-like_ATP-bd"/>
</dbReference>
<feature type="transmembrane region" description="Helical" evidence="7">
    <location>
        <begin position="50"/>
        <end position="72"/>
    </location>
</feature>
<dbReference type="AlphaFoldDB" id="A0A166AGQ7"/>
<keyword evidence="11" id="KW-1185">Reference proteome</keyword>
<evidence type="ECO:0000256" key="5">
    <source>
        <dbReference type="ARBA" id="ARBA00022989"/>
    </source>
</evidence>
<dbReference type="STRING" id="989403.SAMN05421798_101363"/>
<organism evidence="10 11">
    <name type="scientific">Pseudovibrio axinellae</name>
    <dbReference type="NCBI Taxonomy" id="989403"/>
    <lineage>
        <taxon>Bacteria</taxon>
        <taxon>Pseudomonadati</taxon>
        <taxon>Pseudomonadota</taxon>
        <taxon>Alphaproteobacteria</taxon>
        <taxon>Hyphomicrobiales</taxon>
        <taxon>Stappiaceae</taxon>
        <taxon>Pseudovibrio</taxon>
    </lineage>
</organism>
<dbReference type="PROSITE" id="PS50893">
    <property type="entry name" value="ABC_TRANSPORTER_2"/>
    <property type="match status" value="1"/>
</dbReference>
<dbReference type="PATRIC" id="fig|989403.3.peg.1117"/>
<name>A0A166AGQ7_9HYPH</name>
<feature type="transmembrane region" description="Helical" evidence="7">
    <location>
        <begin position="164"/>
        <end position="184"/>
    </location>
</feature>
<dbReference type="Pfam" id="PF00005">
    <property type="entry name" value="ABC_tran"/>
    <property type="match status" value="1"/>
</dbReference>
<feature type="domain" description="ABC transporter" evidence="8">
    <location>
        <begin position="348"/>
        <end position="576"/>
    </location>
</feature>
<evidence type="ECO:0000256" key="4">
    <source>
        <dbReference type="ARBA" id="ARBA00022840"/>
    </source>
</evidence>
<dbReference type="GO" id="GO:0034775">
    <property type="term" value="P:glutathione transmembrane transport"/>
    <property type="evidence" value="ECO:0007669"/>
    <property type="project" value="InterPro"/>
</dbReference>
<keyword evidence="4 10" id="KW-0067">ATP-binding</keyword>
<dbReference type="SUPFAM" id="SSF52540">
    <property type="entry name" value="P-loop containing nucleoside triphosphate hydrolases"/>
    <property type="match status" value="1"/>
</dbReference>
<feature type="transmembrane region" description="Helical" evidence="7">
    <location>
        <begin position="20"/>
        <end position="44"/>
    </location>
</feature>
<dbReference type="Pfam" id="PF00664">
    <property type="entry name" value="ABC_membrane"/>
    <property type="match status" value="1"/>
</dbReference>
<dbReference type="PANTHER" id="PTHR43394:SF1">
    <property type="entry name" value="ATP-BINDING CASSETTE SUB-FAMILY B MEMBER 10, MITOCHONDRIAL"/>
    <property type="match status" value="1"/>
</dbReference>
<dbReference type="SMART" id="SM00382">
    <property type="entry name" value="AAA"/>
    <property type="match status" value="1"/>
</dbReference>
<evidence type="ECO:0000259" key="8">
    <source>
        <dbReference type="PROSITE" id="PS50893"/>
    </source>
</evidence>
<dbReference type="Gene3D" id="1.20.1560.10">
    <property type="entry name" value="ABC transporter type 1, transmembrane domain"/>
    <property type="match status" value="1"/>
</dbReference>